<feature type="transmembrane region" description="Helical" evidence="7">
    <location>
        <begin position="12"/>
        <end position="32"/>
    </location>
</feature>
<keyword evidence="4 7" id="KW-0812">Transmembrane</keyword>
<dbReference type="InterPro" id="IPR000515">
    <property type="entry name" value="MetI-like"/>
</dbReference>
<gene>
    <name evidence="9" type="ORF">ACFOUW_11910</name>
</gene>
<accession>A0ABV7Y8A7</accession>
<evidence type="ECO:0000256" key="4">
    <source>
        <dbReference type="ARBA" id="ARBA00022692"/>
    </source>
</evidence>
<feature type="transmembrane region" description="Helical" evidence="7">
    <location>
        <begin position="88"/>
        <end position="109"/>
    </location>
</feature>
<evidence type="ECO:0000256" key="3">
    <source>
        <dbReference type="ARBA" id="ARBA00022475"/>
    </source>
</evidence>
<keyword evidence="5 7" id="KW-1133">Transmembrane helix</keyword>
<evidence type="ECO:0000313" key="9">
    <source>
        <dbReference type="EMBL" id="MFC3761546.1"/>
    </source>
</evidence>
<protein>
    <submittedName>
        <fullName evidence="9">Carbohydrate ABC transporter permease</fullName>
    </submittedName>
</protein>
<keyword evidence="6 7" id="KW-0472">Membrane</keyword>
<feature type="transmembrane region" description="Helical" evidence="7">
    <location>
        <begin position="254"/>
        <end position="275"/>
    </location>
</feature>
<evidence type="ECO:0000256" key="7">
    <source>
        <dbReference type="RuleBase" id="RU363032"/>
    </source>
</evidence>
<proteinExistence type="inferred from homology"/>
<keyword evidence="10" id="KW-1185">Reference proteome</keyword>
<dbReference type="Pfam" id="PF00528">
    <property type="entry name" value="BPD_transp_1"/>
    <property type="match status" value="1"/>
</dbReference>
<feature type="domain" description="ABC transmembrane type-1" evidence="8">
    <location>
        <begin position="84"/>
        <end position="275"/>
    </location>
</feature>
<evidence type="ECO:0000256" key="5">
    <source>
        <dbReference type="ARBA" id="ARBA00022989"/>
    </source>
</evidence>
<dbReference type="PROSITE" id="PS50928">
    <property type="entry name" value="ABC_TM1"/>
    <property type="match status" value="1"/>
</dbReference>
<comment type="caution">
    <text evidence="9">The sequence shown here is derived from an EMBL/GenBank/DDBJ whole genome shotgun (WGS) entry which is preliminary data.</text>
</comment>
<feature type="transmembrane region" description="Helical" evidence="7">
    <location>
        <begin position="200"/>
        <end position="221"/>
    </location>
</feature>
<dbReference type="SUPFAM" id="SSF161098">
    <property type="entry name" value="MetI-like"/>
    <property type="match status" value="1"/>
</dbReference>
<name>A0ABV7Y8A7_9ACTN</name>
<dbReference type="PANTHER" id="PTHR32243">
    <property type="entry name" value="MALTOSE TRANSPORT SYSTEM PERMEASE-RELATED"/>
    <property type="match status" value="1"/>
</dbReference>
<reference evidence="10" key="1">
    <citation type="journal article" date="2019" name="Int. J. Syst. Evol. Microbiol.">
        <title>The Global Catalogue of Microorganisms (GCM) 10K type strain sequencing project: providing services to taxonomists for standard genome sequencing and annotation.</title>
        <authorList>
            <consortium name="The Broad Institute Genomics Platform"/>
            <consortium name="The Broad Institute Genome Sequencing Center for Infectious Disease"/>
            <person name="Wu L."/>
            <person name="Ma J."/>
        </authorList>
    </citation>
    <scope>NUCLEOTIDE SEQUENCE [LARGE SCALE GENOMIC DNA]</scope>
    <source>
        <strain evidence="10">CGMCC 4.7241</strain>
    </source>
</reference>
<evidence type="ECO:0000256" key="1">
    <source>
        <dbReference type="ARBA" id="ARBA00004651"/>
    </source>
</evidence>
<feature type="transmembrane region" description="Helical" evidence="7">
    <location>
        <begin position="121"/>
        <end position="140"/>
    </location>
</feature>
<dbReference type="PANTHER" id="PTHR32243:SF18">
    <property type="entry name" value="INNER MEMBRANE ABC TRANSPORTER PERMEASE PROTEIN YCJP"/>
    <property type="match status" value="1"/>
</dbReference>
<dbReference type="RefSeq" id="WP_205114029.1">
    <property type="nucleotide sequence ID" value="NZ_JAFBCM010000001.1"/>
</dbReference>
<feature type="transmembrane region" description="Helical" evidence="7">
    <location>
        <begin position="152"/>
        <end position="171"/>
    </location>
</feature>
<organism evidence="9 10">
    <name type="scientific">Tenggerimyces flavus</name>
    <dbReference type="NCBI Taxonomy" id="1708749"/>
    <lineage>
        <taxon>Bacteria</taxon>
        <taxon>Bacillati</taxon>
        <taxon>Actinomycetota</taxon>
        <taxon>Actinomycetes</taxon>
        <taxon>Propionibacteriales</taxon>
        <taxon>Nocardioidaceae</taxon>
        <taxon>Tenggerimyces</taxon>
    </lineage>
</organism>
<evidence type="ECO:0000259" key="8">
    <source>
        <dbReference type="PROSITE" id="PS50928"/>
    </source>
</evidence>
<evidence type="ECO:0000313" key="10">
    <source>
        <dbReference type="Proteomes" id="UP001595699"/>
    </source>
</evidence>
<keyword evidence="2 7" id="KW-0813">Transport</keyword>
<comment type="similarity">
    <text evidence="7">Belongs to the binding-protein-dependent transport system permease family.</text>
</comment>
<dbReference type="InterPro" id="IPR050901">
    <property type="entry name" value="BP-dep_ABC_trans_perm"/>
</dbReference>
<dbReference type="Proteomes" id="UP001595699">
    <property type="component" value="Unassembled WGS sequence"/>
</dbReference>
<evidence type="ECO:0000256" key="2">
    <source>
        <dbReference type="ARBA" id="ARBA00022448"/>
    </source>
</evidence>
<sequence>MRRRGLPWRKIVVYVLAAFFALWIILPFYWIIATSFMTEADALSTPPDWIPTNPTLDNYLAFIDPSGAGALLGSRAAEAIPYALLNSAVVASMTAVLNLALGISAAYAFARMKFRGSQVLLMVYLATRMVPGVAIIIPFYLVMRSLNLLDTYGALVLSYTTFALPFTIWILKDYFRTIPSEIEDAARVDGCSWWRMMRSVFLPIAAPGLVAAAIFSFMTAWNEFMFALYLTSTANAQTIPVIAANFATDLNVSFTSMAAAGVVAVIPPLILVLIFQRLIVHGLASGAVR</sequence>
<dbReference type="InterPro" id="IPR035906">
    <property type="entry name" value="MetI-like_sf"/>
</dbReference>
<dbReference type="Gene3D" id="1.10.3720.10">
    <property type="entry name" value="MetI-like"/>
    <property type="match status" value="1"/>
</dbReference>
<comment type="subcellular location">
    <subcellularLocation>
        <location evidence="1 7">Cell membrane</location>
        <topology evidence="1 7">Multi-pass membrane protein</topology>
    </subcellularLocation>
</comment>
<dbReference type="EMBL" id="JBHRZH010000009">
    <property type="protein sequence ID" value="MFC3761546.1"/>
    <property type="molecule type" value="Genomic_DNA"/>
</dbReference>
<evidence type="ECO:0000256" key="6">
    <source>
        <dbReference type="ARBA" id="ARBA00023136"/>
    </source>
</evidence>
<dbReference type="CDD" id="cd06261">
    <property type="entry name" value="TM_PBP2"/>
    <property type="match status" value="1"/>
</dbReference>
<keyword evidence="3" id="KW-1003">Cell membrane</keyword>